<dbReference type="EMBL" id="EQ984788">
    <property type="protein sequence ID" value="EEF23743.1"/>
    <property type="molecule type" value="Genomic_DNA"/>
</dbReference>
<feature type="non-terminal residue" evidence="1">
    <location>
        <position position="1"/>
    </location>
</feature>
<reference evidence="2" key="1">
    <citation type="journal article" date="2010" name="Nat. Biotechnol.">
        <title>Draft genome sequence of the oilseed species Ricinus communis.</title>
        <authorList>
            <person name="Chan A.P."/>
            <person name="Crabtree J."/>
            <person name="Zhao Q."/>
            <person name="Lorenzi H."/>
            <person name="Orvis J."/>
            <person name="Puiu D."/>
            <person name="Melake-Berhan A."/>
            <person name="Jones K.M."/>
            <person name="Redman J."/>
            <person name="Chen G."/>
            <person name="Cahoon E.B."/>
            <person name="Gedil M."/>
            <person name="Stanke M."/>
            <person name="Haas B.J."/>
            <person name="Wortman J.R."/>
            <person name="Fraser-Liggett C.M."/>
            <person name="Ravel J."/>
            <person name="Rabinowicz P.D."/>
        </authorList>
    </citation>
    <scope>NUCLEOTIDE SEQUENCE [LARGE SCALE GENOMIC DNA]</scope>
    <source>
        <strain evidence="2">cv. Hale</strain>
    </source>
</reference>
<keyword evidence="2" id="KW-1185">Reference proteome</keyword>
<accession>B9TK71</accession>
<dbReference type="InParanoid" id="B9TK71"/>
<feature type="non-terminal residue" evidence="1">
    <location>
        <position position="144"/>
    </location>
</feature>
<organism evidence="1 2">
    <name type="scientific">Ricinus communis</name>
    <name type="common">Castor bean</name>
    <dbReference type="NCBI Taxonomy" id="3988"/>
    <lineage>
        <taxon>Eukaryota</taxon>
        <taxon>Viridiplantae</taxon>
        <taxon>Streptophyta</taxon>
        <taxon>Embryophyta</taxon>
        <taxon>Tracheophyta</taxon>
        <taxon>Spermatophyta</taxon>
        <taxon>Magnoliopsida</taxon>
        <taxon>eudicotyledons</taxon>
        <taxon>Gunneridae</taxon>
        <taxon>Pentapetalae</taxon>
        <taxon>rosids</taxon>
        <taxon>fabids</taxon>
        <taxon>Malpighiales</taxon>
        <taxon>Euphorbiaceae</taxon>
        <taxon>Acalyphoideae</taxon>
        <taxon>Acalypheae</taxon>
        <taxon>Ricinus</taxon>
    </lineage>
</organism>
<evidence type="ECO:0000313" key="2">
    <source>
        <dbReference type="Proteomes" id="UP000008311"/>
    </source>
</evidence>
<protein>
    <submittedName>
        <fullName evidence="1">Uncharacterized protein</fullName>
    </submittedName>
</protein>
<evidence type="ECO:0000313" key="1">
    <source>
        <dbReference type="EMBL" id="EEF23743.1"/>
    </source>
</evidence>
<sequence>GNGTTLQRHPDRQRDDIPVDRIAAHGRHLQRRAVAEHVVGRIAHRRQVARAGAVRRRCISLVQGRHRERELRGLDAVGGARRLREARVNLEVDVRHAARVAAREDRRERDGARAVRLLHAAQVVLARQAARVHRVIAVAVAVPQ</sequence>
<gene>
    <name evidence="1" type="ORF">RCOM_1956990</name>
</gene>
<name>B9TK71_RICCO</name>
<dbReference type="Proteomes" id="UP000008311">
    <property type="component" value="Unassembled WGS sequence"/>
</dbReference>
<dbReference type="AlphaFoldDB" id="B9TK71"/>
<proteinExistence type="predicted"/>